<accession>A0ABW3JYR9</accession>
<dbReference type="Pfam" id="PF13620">
    <property type="entry name" value="CarboxypepD_reg"/>
    <property type="match status" value="1"/>
</dbReference>
<proteinExistence type="predicted"/>
<comment type="caution">
    <text evidence="4">The sequence shown here is derived from an EMBL/GenBank/DDBJ whole genome shotgun (WGS) entry which is preliminary data.</text>
</comment>
<dbReference type="RefSeq" id="WP_377573751.1">
    <property type="nucleotide sequence ID" value="NZ_JBHTKA010000001.1"/>
</dbReference>
<dbReference type="Gene3D" id="2.40.170.20">
    <property type="entry name" value="TonB-dependent receptor, beta-barrel domain"/>
    <property type="match status" value="1"/>
</dbReference>
<evidence type="ECO:0000313" key="5">
    <source>
        <dbReference type="Proteomes" id="UP001597112"/>
    </source>
</evidence>
<evidence type="ECO:0000256" key="2">
    <source>
        <dbReference type="ARBA" id="ARBA00023136"/>
    </source>
</evidence>
<dbReference type="InterPro" id="IPR037066">
    <property type="entry name" value="Plug_dom_sf"/>
</dbReference>
<evidence type="ECO:0000313" key="4">
    <source>
        <dbReference type="EMBL" id="MFD0997932.1"/>
    </source>
</evidence>
<dbReference type="InterPro" id="IPR008969">
    <property type="entry name" value="CarboxyPept-like_regulatory"/>
</dbReference>
<comment type="subcellular location">
    <subcellularLocation>
        <location evidence="1">Cell outer membrane</location>
    </subcellularLocation>
</comment>
<dbReference type="EMBL" id="JBHTKA010000001">
    <property type="protein sequence ID" value="MFD0997932.1"/>
    <property type="molecule type" value="Genomic_DNA"/>
</dbReference>
<dbReference type="Gene3D" id="2.60.40.1120">
    <property type="entry name" value="Carboxypeptidase-like, regulatory domain"/>
    <property type="match status" value="1"/>
</dbReference>
<evidence type="ECO:0000256" key="1">
    <source>
        <dbReference type="ARBA" id="ARBA00004442"/>
    </source>
</evidence>
<keyword evidence="3" id="KW-0998">Cell outer membrane</keyword>
<gene>
    <name evidence="4" type="ORF">ACFQ21_01400</name>
</gene>
<sequence>MKLPLLFRFVTGIIMLFTFVFSDLSAQSTQTIRGRVVDGVSNTALVGVSVMLVSTDEKIYGSTTDADGRFRIDNVPVGRHTIRITYIGYEEQTIPNIIATAGKEVVLTLSLTESVSQLNEVVITDDVKSDKTATNNDIAVVSARSFNVDDTKRYAGAIGDPSRMAANFAGVVGGNDSRNDIVVRGNSPTGMLWQLEGLNIPNPNHFGALVSTGGPVSILNNNNLDKSDFMTSAFPSQYGNATAGVFDLRLRDGNNEKRELLAQVGFNGFEVGAEGPFSKNSQASYIANYRYSTLGVFQTLGIEFGTGSNTPLYQDLNFKVSLPTARGGKWTIFGLGGTSSIDLLGSETDLNEDANLYGTENRDSYTKYRTGVAGISYEKSIANTYLRFTAGASATREQFDSDSLVRNTENEVTERYLRAQGDMNTQKYSFNFYTRTKFNARNSLTSGFYIDATQFDLFNRDIYANLNRDTVRLDVDNRVTLYQFFTSWKHRFNQRLVLNAGAHAQYYSLNEQFAVEPRVSLQYILNSKQSISVGYGIHNQAQNVTTSFIQTKAPSGEVLLTNKDLDFTTSQHYVLTYDWNIVENLRLKAEGYYQTLSNVPVEQKSSSFSALNTGVSFAIEEEDSLVNKGTGRNYGIELTLERFFNKGYYFLITTSLFDSKYKGSDGISRNTTFNTQYVFNALAGKEWRIGKAKNFFSINLKLSTIGGKRLTPIDFEQSQLFGRTIYRDSEAFSERQDPYFRADLRFSYRKEYKRSTLEVALDLQNLTNNENVFMQSYNPRTNSVVTQYQQSFFPVPYVRFTF</sequence>
<keyword evidence="2" id="KW-0472">Membrane</keyword>
<name>A0ABW3JYR9_9BACT</name>
<dbReference type="Proteomes" id="UP001597112">
    <property type="component" value="Unassembled WGS sequence"/>
</dbReference>
<dbReference type="SUPFAM" id="SSF56935">
    <property type="entry name" value="Porins"/>
    <property type="match status" value="1"/>
</dbReference>
<protein>
    <submittedName>
        <fullName evidence="4">Carboxypeptidase regulatory-like domain-containing protein</fullName>
    </submittedName>
</protein>
<keyword evidence="5" id="KW-1185">Reference proteome</keyword>
<evidence type="ECO:0000256" key="3">
    <source>
        <dbReference type="ARBA" id="ARBA00023237"/>
    </source>
</evidence>
<dbReference type="InterPro" id="IPR036942">
    <property type="entry name" value="Beta-barrel_TonB_sf"/>
</dbReference>
<reference evidence="5" key="1">
    <citation type="journal article" date="2019" name="Int. J. Syst. Evol. Microbiol.">
        <title>The Global Catalogue of Microorganisms (GCM) 10K type strain sequencing project: providing services to taxonomists for standard genome sequencing and annotation.</title>
        <authorList>
            <consortium name="The Broad Institute Genomics Platform"/>
            <consortium name="The Broad Institute Genome Sequencing Center for Infectious Disease"/>
            <person name="Wu L."/>
            <person name="Ma J."/>
        </authorList>
    </citation>
    <scope>NUCLEOTIDE SEQUENCE [LARGE SCALE GENOMIC DNA]</scope>
    <source>
        <strain evidence="5">CCUG 58938</strain>
    </source>
</reference>
<dbReference type="SUPFAM" id="SSF49464">
    <property type="entry name" value="Carboxypeptidase regulatory domain-like"/>
    <property type="match status" value="1"/>
</dbReference>
<organism evidence="4 5">
    <name type="scientific">Ohtaekwangia kribbensis</name>
    <dbReference type="NCBI Taxonomy" id="688913"/>
    <lineage>
        <taxon>Bacteria</taxon>
        <taxon>Pseudomonadati</taxon>
        <taxon>Bacteroidota</taxon>
        <taxon>Cytophagia</taxon>
        <taxon>Cytophagales</taxon>
        <taxon>Fulvivirgaceae</taxon>
        <taxon>Ohtaekwangia</taxon>
    </lineage>
</organism>
<dbReference type="Gene3D" id="2.170.130.10">
    <property type="entry name" value="TonB-dependent receptor, plug domain"/>
    <property type="match status" value="1"/>
</dbReference>